<keyword evidence="6" id="KW-1185">Reference proteome</keyword>
<evidence type="ECO:0000256" key="3">
    <source>
        <dbReference type="SAM" id="MobiDB-lite"/>
    </source>
</evidence>
<sequence>MAARRPYWKGYLKLSLVNIAVELYSATSSGHHIRLNMIHQPSGKRIRYQKVAEGVGPVDTDDIVKGYEIEDNEYVLLSDEELDKIKLESKRTINLIQFVDQGEIDPRYFEKPYYVVPAGNEIAQEGYAVIADALRKTGKTALGQLSVRGRDHIIAIRPCGRGLLGETLRYADEVRASEEVFDVIEKIKIDPDMAALAGELIERRSEPFRPEDFKSGYRAALLDLIKEKQSKGTISAPSDDDRDSDAKIVDLMETLRRSLDAEKQKSGKKKPRRSKKAA</sequence>
<dbReference type="PIRSF" id="PIRSF006493">
    <property type="entry name" value="Prok_Ku"/>
    <property type="match status" value="1"/>
</dbReference>
<dbReference type="PATRIC" id="fig|1280954.3.peg.1227"/>
<evidence type="ECO:0000256" key="1">
    <source>
        <dbReference type="ARBA" id="ARBA00023125"/>
    </source>
</evidence>
<dbReference type="InterPro" id="IPR009187">
    <property type="entry name" value="Prok_Ku"/>
</dbReference>
<evidence type="ECO:0000256" key="2">
    <source>
        <dbReference type="HAMAP-Rule" id="MF_01875"/>
    </source>
</evidence>
<organism evidence="5 6">
    <name type="scientific">Hyphomonas polymorpha PS728</name>
    <dbReference type="NCBI Taxonomy" id="1280954"/>
    <lineage>
        <taxon>Bacteria</taxon>
        <taxon>Pseudomonadati</taxon>
        <taxon>Pseudomonadota</taxon>
        <taxon>Alphaproteobacteria</taxon>
        <taxon>Hyphomonadales</taxon>
        <taxon>Hyphomonadaceae</taxon>
        <taxon>Hyphomonas</taxon>
    </lineage>
</organism>
<feature type="domain" description="Ku" evidence="4">
    <location>
        <begin position="55"/>
        <end position="185"/>
    </location>
</feature>
<keyword evidence="2" id="KW-0234">DNA repair</keyword>
<dbReference type="PANTHER" id="PTHR41251:SF1">
    <property type="entry name" value="NON-HOMOLOGOUS END JOINING PROTEIN KU"/>
    <property type="match status" value="1"/>
</dbReference>
<dbReference type="eggNOG" id="COG1273">
    <property type="taxonomic scope" value="Bacteria"/>
</dbReference>
<dbReference type="RefSeq" id="WP_035595734.1">
    <property type="nucleotide sequence ID" value="NZ_ARYM01000005.1"/>
</dbReference>
<dbReference type="AlphaFoldDB" id="A0A062VLI1"/>
<reference evidence="5 6" key="1">
    <citation type="journal article" date="2014" name="Antonie Van Leeuwenhoek">
        <title>Hyphomonas beringensis sp. nov. and Hyphomonas chukchiensis sp. nov., isolated from surface seawater of the Bering Sea and Chukchi Sea.</title>
        <authorList>
            <person name="Li C."/>
            <person name="Lai Q."/>
            <person name="Li G."/>
            <person name="Dong C."/>
            <person name="Wang J."/>
            <person name="Liao Y."/>
            <person name="Shao Z."/>
        </authorList>
    </citation>
    <scope>NUCLEOTIDE SEQUENCE [LARGE SCALE GENOMIC DNA]</scope>
    <source>
        <strain evidence="5 6">PS728</strain>
    </source>
</reference>
<dbReference type="Proteomes" id="UP000027100">
    <property type="component" value="Unassembled WGS sequence"/>
</dbReference>
<comment type="caution">
    <text evidence="5">The sequence shown here is derived from an EMBL/GenBank/DDBJ whole genome shotgun (WGS) entry which is preliminary data.</text>
</comment>
<comment type="similarity">
    <text evidence="2">Belongs to the prokaryotic Ku family.</text>
</comment>
<comment type="function">
    <text evidence="2">With LigD forms a non-homologous end joining (NHEJ) DNA repair enzyme, which repairs dsDNA breaks with reduced fidelity. Binds linear dsDNA with 5'- and 3'- overhangs but not closed circular dsDNA nor ssDNA. Recruits and stimulates the ligase activity of LigD.</text>
</comment>
<dbReference type="GO" id="GO:0003690">
    <property type="term" value="F:double-stranded DNA binding"/>
    <property type="evidence" value="ECO:0007669"/>
    <property type="project" value="UniProtKB-UniRule"/>
</dbReference>
<dbReference type="EMBL" id="ARYM01000005">
    <property type="protein sequence ID" value="KCZ99466.1"/>
    <property type="molecule type" value="Genomic_DNA"/>
</dbReference>
<dbReference type="SMART" id="SM00559">
    <property type="entry name" value="Ku78"/>
    <property type="match status" value="1"/>
</dbReference>
<dbReference type="InterPro" id="IPR006164">
    <property type="entry name" value="DNA_bd_Ku70/Ku80"/>
</dbReference>
<dbReference type="HAMAP" id="MF_01875">
    <property type="entry name" value="Prokaryotic_Ku"/>
    <property type="match status" value="1"/>
</dbReference>
<dbReference type="STRING" id="1280954.HPO_06002"/>
<dbReference type="NCBIfam" id="TIGR02772">
    <property type="entry name" value="Ku_bact"/>
    <property type="match status" value="1"/>
</dbReference>
<dbReference type="GO" id="GO:0006303">
    <property type="term" value="P:double-strand break repair via nonhomologous end joining"/>
    <property type="evidence" value="ECO:0007669"/>
    <property type="project" value="UniProtKB-UniRule"/>
</dbReference>
<gene>
    <name evidence="2" type="primary">ku</name>
    <name evidence="5" type="ORF">HPO_06002</name>
</gene>
<dbReference type="SUPFAM" id="SSF100939">
    <property type="entry name" value="SPOC domain-like"/>
    <property type="match status" value="1"/>
</dbReference>
<name>A0A062VLI1_9PROT</name>
<keyword evidence="2" id="KW-0233">DNA recombination</keyword>
<dbReference type="GO" id="GO:0006310">
    <property type="term" value="P:DNA recombination"/>
    <property type="evidence" value="ECO:0007669"/>
    <property type="project" value="UniProtKB-KW"/>
</dbReference>
<dbReference type="Pfam" id="PF02735">
    <property type="entry name" value="Ku"/>
    <property type="match status" value="1"/>
</dbReference>
<feature type="compositionally biased region" description="Basic residues" evidence="3">
    <location>
        <begin position="266"/>
        <end position="278"/>
    </location>
</feature>
<feature type="compositionally biased region" description="Basic and acidic residues" evidence="3">
    <location>
        <begin position="256"/>
        <end position="265"/>
    </location>
</feature>
<keyword evidence="2" id="KW-0227">DNA damage</keyword>
<evidence type="ECO:0000313" key="6">
    <source>
        <dbReference type="Proteomes" id="UP000027100"/>
    </source>
</evidence>
<comment type="subunit">
    <text evidence="2">Homodimer. Interacts with LigD.</text>
</comment>
<dbReference type="CDD" id="cd00789">
    <property type="entry name" value="KU_like"/>
    <property type="match status" value="1"/>
</dbReference>
<protein>
    <recommendedName>
        <fullName evidence="2">Non-homologous end joining protein Ku</fullName>
    </recommendedName>
</protein>
<dbReference type="InterPro" id="IPR016194">
    <property type="entry name" value="SPOC-like_C_dom_sf"/>
</dbReference>
<evidence type="ECO:0000313" key="5">
    <source>
        <dbReference type="EMBL" id="KCZ99466.1"/>
    </source>
</evidence>
<keyword evidence="1 2" id="KW-0238">DNA-binding</keyword>
<dbReference type="PANTHER" id="PTHR41251">
    <property type="entry name" value="NON-HOMOLOGOUS END JOINING PROTEIN KU"/>
    <property type="match status" value="1"/>
</dbReference>
<proteinExistence type="inferred from homology"/>
<feature type="region of interest" description="Disordered" evidence="3">
    <location>
        <begin position="256"/>
        <end position="278"/>
    </location>
</feature>
<evidence type="ECO:0000259" key="4">
    <source>
        <dbReference type="SMART" id="SM00559"/>
    </source>
</evidence>
<dbReference type="Gene3D" id="2.40.290.10">
    <property type="match status" value="1"/>
</dbReference>
<accession>A0A062VLI1</accession>
<dbReference type="OrthoDB" id="9780854at2"/>